<dbReference type="RefSeq" id="WP_147931827.1">
    <property type="nucleotide sequence ID" value="NZ_VOXD01000027.1"/>
</dbReference>
<comment type="catalytic activity">
    <reaction evidence="1 5">
        <text>uridine(55) in tRNA = pseudouridine(55) in tRNA</text>
        <dbReference type="Rhea" id="RHEA:42532"/>
        <dbReference type="Rhea" id="RHEA-COMP:10101"/>
        <dbReference type="Rhea" id="RHEA-COMP:10102"/>
        <dbReference type="ChEBI" id="CHEBI:65314"/>
        <dbReference type="ChEBI" id="CHEBI:65315"/>
        <dbReference type="EC" id="5.4.99.25"/>
    </reaction>
</comment>
<dbReference type="EC" id="5.4.99.25" evidence="5"/>
<comment type="function">
    <text evidence="5">Responsible for synthesis of pseudouridine from uracil-55 in the psi GC loop of transfer RNAs.</text>
</comment>
<feature type="domain" description="Pseudouridine synthase II N-terminal" evidence="6">
    <location>
        <begin position="40"/>
        <end position="190"/>
    </location>
</feature>
<dbReference type="GO" id="GO:1990481">
    <property type="term" value="P:mRNA pseudouridine synthesis"/>
    <property type="evidence" value="ECO:0007669"/>
    <property type="project" value="TreeGrafter"/>
</dbReference>
<dbReference type="PANTHER" id="PTHR13767:SF2">
    <property type="entry name" value="PSEUDOURIDYLATE SYNTHASE TRUB1"/>
    <property type="match status" value="1"/>
</dbReference>
<keyword evidence="3 5" id="KW-0819">tRNA processing</keyword>
<dbReference type="InterPro" id="IPR014780">
    <property type="entry name" value="tRNA_psdUridine_synth_TruB"/>
</dbReference>
<dbReference type="SUPFAM" id="SSF55120">
    <property type="entry name" value="Pseudouridine synthase"/>
    <property type="match status" value="1"/>
</dbReference>
<organism evidence="8 9">
    <name type="scientific">Neolewinella aurantiaca</name>
    <dbReference type="NCBI Taxonomy" id="2602767"/>
    <lineage>
        <taxon>Bacteria</taxon>
        <taxon>Pseudomonadati</taxon>
        <taxon>Bacteroidota</taxon>
        <taxon>Saprospiria</taxon>
        <taxon>Saprospirales</taxon>
        <taxon>Lewinellaceae</taxon>
        <taxon>Neolewinella</taxon>
    </lineage>
</organism>
<keyword evidence="9" id="KW-1185">Reference proteome</keyword>
<dbReference type="HAMAP" id="MF_01080">
    <property type="entry name" value="TruB_bact"/>
    <property type="match status" value="1"/>
</dbReference>
<dbReference type="PANTHER" id="PTHR13767">
    <property type="entry name" value="TRNA-PSEUDOURIDINE SYNTHASE"/>
    <property type="match status" value="1"/>
</dbReference>
<dbReference type="Pfam" id="PF16198">
    <property type="entry name" value="TruB_C_2"/>
    <property type="match status" value="1"/>
</dbReference>
<dbReference type="GO" id="GO:0160148">
    <property type="term" value="F:tRNA pseudouridine(55) synthase activity"/>
    <property type="evidence" value="ECO:0007669"/>
    <property type="project" value="UniProtKB-EC"/>
</dbReference>
<comment type="similarity">
    <text evidence="2 5">Belongs to the pseudouridine synthase TruB family. Type 1 subfamily.</text>
</comment>
<sequence>MLPPTTTPPFTFQEGCLLLVDKPKGWTSFDVVNKVRWAIRKHLGIKKIKVGHAGTLDPMATGMLNICTGKWTKRLAELQGMDKTYTGTITLGATTASYDAEEPINATFPTDHITDEMIRQAALGLTGDLEQLPPIFSAIKVDGQPLYKKARKGVQVEVKPRPVTVHEFKITRIEMPEVDFEITCSKGTYIRSLAYDLGKNLDSGGYLTALRRSSVGPFAEASMWDLEDLLGQIPPMDAGE</sequence>
<gene>
    <name evidence="5 8" type="primary">truB</name>
    <name evidence="8" type="ORF">FUA23_16280</name>
</gene>
<evidence type="ECO:0000256" key="1">
    <source>
        <dbReference type="ARBA" id="ARBA00000385"/>
    </source>
</evidence>
<proteinExistence type="inferred from homology"/>
<evidence type="ECO:0000259" key="7">
    <source>
        <dbReference type="Pfam" id="PF16198"/>
    </source>
</evidence>
<evidence type="ECO:0000256" key="5">
    <source>
        <dbReference type="HAMAP-Rule" id="MF_01080"/>
    </source>
</evidence>
<evidence type="ECO:0000259" key="6">
    <source>
        <dbReference type="Pfam" id="PF01509"/>
    </source>
</evidence>
<dbReference type="OrthoDB" id="9802309at2"/>
<dbReference type="Gene3D" id="3.30.2350.10">
    <property type="entry name" value="Pseudouridine synthase"/>
    <property type="match status" value="1"/>
</dbReference>
<dbReference type="GO" id="GO:0031119">
    <property type="term" value="P:tRNA pseudouridine synthesis"/>
    <property type="evidence" value="ECO:0007669"/>
    <property type="project" value="UniProtKB-UniRule"/>
</dbReference>
<dbReference type="InterPro" id="IPR002501">
    <property type="entry name" value="PsdUridine_synth_N"/>
</dbReference>
<dbReference type="CDD" id="cd02573">
    <property type="entry name" value="PseudoU_synth_EcTruB"/>
    <property type="match status" value="1"/>
</dbReference>
<accession>A0A5C7FB42</accession>
<comment type="caution">
    <text evidence="8">The sequence shown here is derived from an EMBL/GenBank/DDBJ whole genome shotgun (WGS) entry which is preliminary data.</text>
</comment>
<name>A0A5C7FB42_9BACT</name>
<evidence type="ECO:0000313" key="9">
    <source>
        <dbReference type="Proteomes" id="UP000321907"/>
    </source>
</evidence>
<evidence type="ECO:0000313" key="8">
    <source>
        <dbReference type="EMBL" id="TXF88039.1"/>
    </source>
</evidence>
<dbReference type="AlphaFoldDB" id="A0A5C7FB42"/>
<feature type="active site" description="Nucleophile" evidence="5">
    <location>
        <position position="57"/>
    </location>
</feature>
<dbReference type="GO" id="GO:0003723">
    <property type="term" value="F:RNA binding"/>
    <property type="evidence" value="ECO:0007669"/>
    <property type="project" value="InterPro"/>
</dbReference>
<dbReference type="InterPro" id="IPR020103">
    <property type="entry name" value="PsdUridine_synth_cat_dom_sf"/>
</dbReference>
<dbReference type="EMBL" id="VOXD01000027">
    <property type="protein sequence ID" value="TXF88039.1"/>
    <property type="molecule type" value="Genomic_DNA"/>
</dbReference>
<dbReference type="NCBIfam" id="TIGR00431">
    <property type="entry name" value="TruB"/>
    <property type="match status" value="1"/>
</dbReference>
<evidence type="ECO:0000256" key="3">
    <source>
        <dbReference type="ARBA" id="ARBA00022694"/>
    </source>
</evidence>
<dbReference type="InterPro" id="IPR032819">
    <property type="entry name" value="TruB_C"/>
</dbReference>
<reference evidence="8 9" key="1">
    <citation type="submission" date="2019-08" db="EMBL/GenBank/DDBJ databases">
        <title>Lewinella sp. strain SSH13 Genome sequencing and assembly.</title>
        <authorList>
            <person name="Kim I."/>
        </authorList>
    </citation>
    <scope>NUCLEOTIDE SEQUENCE [LARGE SCALE GENOMIC DNA]</scope>
    <source>
        <strain evidence="8 9">SSH13</strain>
    </source>
</reference>
<feature type="domain" description="tRNA pseudouridylate synthase B C-terminal" evidence="7">
    <location>
        <begin position="191"/>
        <end position="231"/>
    </location>
</feature>
<keyword evidence="4 5" id="KW-0413">Isomerase</keyword>
<evidence type="ECO:0000256" key="4">
    <source>
        <dbReference type="ARBA" id="ARBA00023235"/>
    </source>
</evidence>
<dbReference type="Pfam" id="PF01509">
    <property type="entry name" value="TruB_N"/>
    <property type="match status" value="1"/>
</dbReference>
<protein>
    <recommendedName>
        <fullName evidence="5">tRNA pseudouridine synthase B</fullName>
        <ecNumber evidence="5">5.4.99.25</ecNumber>
    </recommendedName>
    <alternativeName>
        <fullName evidence="5">tRNA pseudouridine(55) synthase</fullName>
        <shortName evidence="5">Psi55 synthase</shortName>
    </alternativeName>
    <alternativeName>
        <fullName evidence="5">tRNA pseudouridylate synthase</fullName>
    </alternativeName>
    <alternativeName>
        <fullName evidence="5">tRNA-uridine isomerase</fullName>
    </alternativeName>
</protein>
<evidence type="ECO:0000256" key="2">
    <source>
        <dbReference type="ARBA" id="ARBA00005642"/>
    </source>
</evidence>
<dbReference type="Proteomes" id="UP000321907">
    <property type="component" value="Unassembled WGS sequence"/>
</dbReference>